<accession>A0A812S5S3</accession>
<keyword evidence="2" id="KW-0472">Membrane</keyword>
<comment type="caution">
    <text evidence="3">The sequence shown here is derived from an EMBL/GenBank/DDBJ whole genome shotgun (WGS) entry which is preliminary data.</text>
</comment>
<dbReference type="AlphaFoldDB" id="A0A812S5S3"/>
<evidence type="ECO:0000256" key="1">
    <source>
        <dbReference type="SAM" id="MobiDB-lite"/>
    </source>
</evidence>
<gene>
    <name evidence="3" type="ORF">SNAT2548_LOCUS25930</name>
</gene>
<dbReference type="Proteomes" id="UP000604046">
    <property type="component" value="Unassembled WGS sequence"/>
</dbReference>
<feature type="region of interest" description="Disordered" evidence="1">
    <location>
        <begin position="500"/>
        <end position="541"/>
    </location>
</feature>
<feature type="transmembrane region" description="Helical" evidence="2">
    <location>
        <begin position="260"/>
        <end position="281"/>
    </location>
</feature>
<evidence type="ECO:0000313" key="4">
    <source>
        <dbReference type="Proteomes" id="UP000604046"/>
    </source>
</evidence>
<evidence type="ECO:0000256" key="2">
    <source>
        <dbReference type="SAM" id="Phobius"/>
    </source>
</evidence>
<evidence type="ECO:0000313" key="3">
    <source>
        <dbReference type="EMBL" id="CAE7464487.1"/>
    </source>
</evidence>
<reference evidence="3" key="1">
    <citation type="submission" date="2021-02" db="EMBL/GenBank/DDBJ databases">
        <authorList>
            <person name="Dougan E. K."/>
            <person name="Rhodes N."/>
            <person name="Thang M."/>
            <person name="Chan C."/>
        </authorList>
    </citation>
    <scope>NUCLEOTIDE SEQUENCE</scope>
</reference>
<feature type="transmembrane region" description="Helical" evidence="2">
    <location>
        <begin position="227"/>
        <end position="254"/>
    </location>
</feature>
<keyword evidence="4" id="KW-1185">Reference proteome</keyword>
<protein>
    <submittedName>
        <fullName evidence="3">Uncharacterized protein</fullName>
    </submittedName>
</protein>
<feature type="transmembrane region" description="Helical" evidence="2">
    <location>
        <begin position="469"/>
        <end position="490"/>
    </location>
</feature>
<feature type="transmembrane region" description="Helical" evidence="2">
    <location>
        <begin position="138"/>
        <end position="156"/>
    </location>
</feature>
<feature type="transmembrane region" description="Helical" evidence="2">
    <location>
        <begin position="97"/>
        <end position="118"/>
    </location>
</feature>
<dbReference type="EMBL" id="CAJNDS010002412">
    <property type="protein sequence ID" value="CAE7464487.1"/>
    <property type="molecule type" value="Genomic_DNA"/>
</dbReference>
<feature type="transmembrane region" description="Helical" evidence="2">
    <location>
        <begin position="400"/>
        <end position="417"/>
    </location>
</feature>
<sequence>MAALTSAELDALPRSDVETQQEEVIAQLMARMKPAGVDIIRSVRAYQVLHRFGYVLRGGRSCYHLSHPTARIDRFWSHSWHGSQWQKVATALFLHNALPATLISTAGAATVAILYGAGLIEGMNYSWRDYDTYEYPRSYWALVVGCALYILTMVLWRPRQSVFVDRLCIDQGNARQKVLGLFSMGAILSCSDSILVLWDETYMQRLWCVFELSGFLHSRQGARPKMLILPTVLGPCCMLQSLSLFAVTVAIGAIPDRNKAFLWTAQAVLLFIGMYVVTAAIRDYFRSIATLEQDLRDFTIDNATCFCCQKNHPGGMTCDRDVLLRSIAVWYGTVEAFERRVQTEVRSCLMQQLSKHFFSYWQCAATLTPIALAFIDTTSAEWRYLERFHDGVVRELLRGVAWWLGIAPSVLLLSMRVAHVLRAKRRCDWLQNVLVLVCIVALFVTAVQLERYCFLVLDILPKKHRNLSYGMALQALVWIPIAALLFRCLGVHPRYMGSPKPETAGLQETSPGHLTTEECGTAEEDLPEAEPPPARGTIVGL</sequence>
<organism evidence="3 4">
    <name type="scientific">Symbiodinium natans</name>
    <dbReference type="NCBI Taxonomy" id="878477"/>
    <lineage>
        <taxon>Eukaryota</taxon>
        <taxon>Sar</taxon>
        <taxon>Alveolata</taxon>
        <taxon>Dinophyceae</taxon>
        <taxon>Suessiales</taxon>
        <taxon>Symbiodiniaceae</taxon>
        <taxon>Symbiodinium</taxon>
    </lineage>
</organism>
<feature type="transmembrane region" description="Helical" evidence="2">
    <location>
        <begin position="429"/>
        <end position="449"/>
    </location>
</feature>
<feature type="transmembrane region" description="Helical" evidence="2">
    <location>
        <begin position="357"/>
        <end position="375"/>
    </location>
</feature>
<dbReference type="OrthoDB" id="417172at2759"/>
<keyword evidence="2" id="KW-1133">Transmembrane helix</keyword>
<name>A0A812S5S3_9DINO</name>
<proteinExistence type="predicted"/>
<keyword evidence="2" id="KW-0812">Transmembrane</keyword>